<comment type="caution">
    <text evidence="1">The sequence shown here is derived from an EMBL/GenBank/DDBJ whole genome shotgun (WGS) entry which is preliminary data.</text>
</comment>
<keyword evidence="2" id="KW-1185">Reference proteome</keyword>
<reference evidence="1" key="1">
    <citation type="submission" date="2023-04" db="EMBL/GenBank/DDBJ databases">
        <title>Draft Genome sequencing of Naganishia species isolated from polar environments using Oxford Nanopore Technology.</title>
        <authorList>
            <person name="Leo P."/>
            <person name="Venkateswaran K."/>
        </authorList>
    </citation>
    <scope>NUCLEOTIDE SEQUENCE</scope>
    <source>
        <strain evidence="1">MNA-CCFEE 5423</strain>
    </source>
</reference>
<proteinExistence type="predicted"/>
<evidence type="ECO:0000313" key="2">
    <source>
        <dbReference type="Proteomes" id="UP001227268"/>
    </source>
</evidence>
<evidence type="ECO:0000313" key="1">
    <source>
        <dbReference type="EMBL" id="KAJ9099153.1"/>
    </source>
</evidence>
<accession>A0ACC2VJ98</accession>
<dbReference type="EMBL" id="JASBWT010000013">
    <property type="protein sequence ID" value="KAJ9099153.1"/>
    <property type="molecule type" value="Genomic_DNA"/>
</dbReference>
<protein>
    <submittedName>
        <fullName evidence="1">Uncharacterized protein</fullName>
    </submittedName>
</protein>
<gene>
    <name evidence="1" type="ORF">QFC21_004032</name>
</gene>
<organism evidence="1 2">
    <name type="scientific">Naganishia friedmannii</name>
    <dbReference type="NCBI Taxonomy" id="89922"/>
    <lineage>
        <taxon>Eukaryota</taxon>
        <taxon>Fungi</taxon>
        <taxon>Dikarya</taxon>
        <taxon>Basidiomycota</taxon>
        <taxon>Agaricomycotina</taxon>
        <taxon>Tremellomycetes</taxon>
        <taxon>Filobasidiales</taxon>
        <taxon>Filobasidiaceae</taxon>
        <taxon>Naganishia</taxon>
    </lineage>
</organism>
<sequence length="476" mass="53286">MTPAIDKAMNDLQQSLDEIKLTATAAQKEDEIKLNANPVKKKKSKKAKAKQKPAEQSPSKNTRPATTLLNLPPTLIVHIASMVRHQSLRSLANLNECSEAIYQTTLPVFWTEVHWTSRMWKDLPSRGGGLPPGLEFIEYIHFSGKTPWFWEGLTEILSPEVAALGSQDVVWGLFPNLIAVIRTELRGGVEIPKSIWLTVHGASLKQTPMEESPITKIIRMTYQAWHLSCGIVPTFSTSYQSGCEENLDKYISSHDGFWEGTHRPDHERSTRASTTPLRKFVSGPDASLEVDACRHTVKRTLDFHVLFEVEKHYFAPVKLRFLVNGVSVFPDVKIWLKIAQLASEHDLGGKVSPPFSLSATLNMPHTTLGLVAESCVLQRELLAKLEEYTANADDNISSKLPRTVRIKTNGDPARQSPSCKHADIDLRDAETAKVVLITQCYPGGSDQKGCLNGRPMAPRDFERWRKRVKPDFSIHN</sequence>
<name>A0ACC2VJ98_9TREE</name>
<dbReference type="Proteomes" id="UP001227268">
    <property type="component" value="Unassembled WGS sequence"/>
</dbReference>